<sequence>TITTFADRPGYHRISSSLWKQREDYCAALIQKAWKFHKLRNTESHTEDPHTHTEDGYEDTEDEEDTTTTTNTGKESSGGDKRLIEVKSASSPK</sequence>
<gene>
    <name evidence="6" type="ORF">FKW44_023246</name>
</gene>
<evidence type="ECO:0000256" key="2">
    <source>
        <dbReference type="ARBA" id="ARBA00022475"/>
    </source>
</evidence>
<dbReference type="Pfam" id="PF24609">
    <property type="entry name" value="IQ_SCN5A_C"/>
    <property type="match status" value="1"/>
</dbReference>
<evidence type="ECO:0000256" key="1">
    <source>
        <dbReference type="ARBA" id="ARBA00004236"/>
    </source>
</evidence>
<dbReference type="InterPro" id="IPR058542">
    <property type="entry name" value="IQ_SCN5A_C"/>
</dbReference>
<dbReference type="EMBL" id="CP045907">
    <property type="protein sequence ID" value="QQP35112.1"/>
    <property type="molecule type" value="Genomic_DNA"/>
</dbReference>
<comment type="subcellular location">
    <subcellularLocation>
        <location evidence="1">Cell membrane</location>
    </subcellularLocation>
</comment>
<keyword evidence="7" id="KW-1185">Reference proteome</keyword>
<feature type="domain" description="SCN5A-like C-terminal IQ motif" evidence="5">
    <location>
        <begin position="18"/>
        <end position="49"/>
    </location>
</feature>
<accession>A0A7T8JU06</accession>
<keyword evidence="6" id="KW-0406">Ion transport</keyword>
<dbReference type="OrthoDB" id="2984333at2759"/>
<evidence type="ECO:0000313" key="7">
    <source>
        <dbReference type="Proteomes" id="UP000595437"/>
    </source>
</evidence>
<name>A0A7T8JU06_CALRO</name>
<dbReference type="GO" id="GO:0034220">
    <property type="term" value="P:monoatomic ion transmembrane transport"/>
    <property type="evidence" value="ECO:0007669"/>
    <property type="project" value="UniProtKB-KW"/>
</dbReference>
<evidence type="ECO:0000313" key="6">
    <source>
        <dbReference type="EMBL" id="QQP35112.1"/>
    </source>
</evidence>
<keyword evidence="6" id="KW-0813">Transport</keyword>
<reference evidence="7" key="1">
    <citation type="submission" date="2021-01" db="EMBL/GenBank/DDBJ databases">
        <title>Caligus Genome Assembly.</title>
        <authorList>
            <person name="Gallardo-Escarate C."/>
        </authorList>
    </citation>
    <scope>NUCLEOTIDE SEQUENCE [LARGE SCALE GENOMIC DNA]</scope>
</reference>
<dbReference type="Proteomes" id="UP000595437">
    <property type="component" value="Chromosome 18"/>
</dbReference>
<organism evidence="6 7">
    <name type="scientific">Caligus rogercresseyi</name>
    <name type="common">Sea louse</name>
    <dbReference type="NCBI Taxonomy" id="217165"/>
    <lineage>
        <taxon>Eukaryota</taxon>
        <taxon>Metazoa</taxon>
        <taxon>Ecdysozoa</taxon>
        <taxon>Arthropoda</taxon>
        <taxon>Crustacea</taxon>
        <taxon>Multicrustacea</taxon>
        <taxon>Hexanauplia</taxon>
        <taxon>Copepoda</taxon>
        <taxon>Siphonostomatoida</taxon>
        <taxon>Caligidae</taxon>
        <taxon>Caligus</taxon>
    </lineage>
</organism>
<evidence type="ECO:0000256" key="3">
    <source>
        <dbReference type="ARBA" id="ARBA00023136"/>
    </source>
</evidence>
<feature type="non-terminal residue" evidence="6">
    <location>
        <position position="1"/>
    </location>
</feature>
<evidence type="ECO:0000259" key="5">
    <source>
        <dbReference type="Pfam" id="PF24609"/>
    </source>
</evidence>
<dbReference type="AlphaFoldDB" id="A0A7T8JU06"/>
<keyword evidence="6" id="KW-0407">Ion channel</keyword>
<keyword evidence="3" id="KW-0472">Membrane</keyword>
<evidence type="ECO:0000256" key="4">
    <source>
        <dbReference type="SAM" id="MobiDB-lite"/>
    </source>
</evidence>
<proteinExistence type="predicted"/>
<keyword evidence="2" id="KW-1003">Cell membrane</keyword>
<protein>
    <submittedName>
        <fullName evidence="6">Sodium channel protein</fullName>
    </submittedName>
</protein>
<feature type="region of interest" description="Disordered" evidence="4">
    <location>
        <begin position="40"/>
        <end position="93"/>
    </location>
</feature>
<feature type="compositionally biased region" description="Acidic residues" evidence="4">
    <location>
        <begin position="56"/>
        <end position="66"/>
    </location>
</feature>
<feature type="compositionally biased region" description="Basic and acidic residues" evidence="4">
    <location>
        <begin position="40"/>
        <end position="55"/>
    </location>
</feature>